<name>E6QLA4_9ZZZZ</name>
<gene>
    <name evidence="2" type="ORF">CARN6_1448</name>
</gene>
<protein>
    <submittedName>
        <fullName evidence="2">Uncharacterized protein</fullName>
    </submittedName>
</protein>
<organism evidence="2">
    <name type="scientific">mine drainage metagenome</name>
    <dbReference type="NCBI Taxonomy" id="410659"/>
    <lineage>
        <taxon>unclassified sequences</taxon>
        <taxon>metagenomes</taxon>
        <taxon>ecological metagenomes</taxon>
    </lineage>
</organism>
<proteinExistence type="predicted"/>
<sequence length="466" mass="48463">MAMGMTMSAATMLWRALKTIFSAATAATGMGHITLSSISRVMPNSVESGRATAAMPLNMMATAMRPGRRTVPKPGPAAEAMGLPPAMRGMMKVKTKRKSRGCMPTRSRNGPSSRLSTRRSRRSSPRKALTKRERSEIGLGLFTQVSPGELDEDGFEAWLVDGDVAQAKAGGGLDEFGQEAFGTGGEEAQAVVESFDVVDSGAGGEFRGERREPIRLADGELDGGLRAEGLLELLGRAKGEQASVIDDGNAVAEGVGLLHVMRGEDDGDAVLAEALNGGPHGEAALRIEAGAGFVEEEHGGPVSDGAGNLDALSKAAGELRRVGFATLCEQELPEQLVAALPCLSVAEAEVTAVVVEVFVDGERAVEGVVLGYDADVASRVSGLIDDIDASDAYFAGGGQGARGGDTDSGGFTGSVGSKEAEYLTFPDLKVNAIDRNDALFAFINLGQGFNFNNHSGEILGQIGRVF</sequence>
<reference evidence="2" key="1">
    <citation type="submission" date="2009-10" db="EMBL/GenBank/DDBJ databases">
        <title>Diversity of trophic interactions inside an arsenic-rich microbial ecosystem.</title>
        <authorList>
            <person name="Bertin P.N."/>
            <person name="Heinrich-Salmeron A."/>
            <person name="Pelletier E."/>
            <person name="Goulhen-Chollet F."/>
            <person name="Arsene-Ploetze F."/>
            <person name="Gallien S."/>
            <person name="Calteau A."/>
            <person name="Vallenet D."/>
            <person name="Casiot C."/>
            <person name="Chane-Woon-Ming B."/>
            <person name="Giloteaux L."/>
            <person name="Barakat M."/>
            <person name="Bonnefoy V."/>
            <person name="Bruneel O."/>
            <person name="Chandler M."/>
            <person name="Cleiss J."/>
            <person name="Duran R."/>
            <person name="Elbaz-Poulichet F."/>
            <person name="Fonknechten N."/>
            <person name="Lauga B."/>
            <person name="Mornico D."/>
            <person name="Ortet P."/>
            <person name="Schaeffer C."/>
            <person name="Siguier P."/>
            <person name="Alexander Thil Smith A."/>
            <person name="Van Dorsselaer A."/>
            <person name="Weissenbach J."/>
            <person name="Medigue C."/>
            <person name="Le Paslier D."/>
        </authorList>
    </citation>
    <scope>NUCLEOTIDE SEQUENCE</scope>
</reference>
<feature type="region of interest" description="Disordered" evidence="1">
    <location>
        <begin position="93"/>
        <end position="132"/>
    </location>
</feature>
<feature type="compositionally biased region" description="Basic residues" evidence="1">
    <location>
        <begin position="116"/>
        <end position="129"/>
    </location>
</feature>
<accession>E6QLA4</accession>
<evidence type="ECO:0000313" key="2">
    <source>
        <dbReference type="EMBL" id="CBI08024.1"/>
    </source>
</evidence>
<dbReference type="AntiFam" id="ANF00142">
    <property type="entry name" value="Shadow ORF (opposite yadG)"/>
</dbReference>
<evidence type="ECO:0000256" key="1">
    <source>
        <dbReference type="SAM" id="MobiDB-lite"/>
    </source>
</evidence>
<comment type="caution">
    <text evidence="2">The sequence shown here is derived from an EMBL/GenBank/DDBJ whole genome shotgun (WGS) entry which is preliminary data.</text>
</comment>
<dbReference type="AntiFam" id="ANF00095">
    <property type="entry name" value="Shadow ORF (opposite ABC transporters)"/>
</dbReference>
<dbReference type="EMBL" id="CABQ01000176">
    <property type="protein sequence ID" value="CBI08024.1"/>
    <property type="molecule type" value="Genomic_DNA"/>
</dbReference>
<dbReference type="AlphaFoldDB" id="E6QLA4"/>